<evidence type="ECO:0000256" key="7">
    <source>
        <dbReference type="RuleBase" id="RU000481"/>
    </source>
</evidence>
<dbReference type="GO" id="GO:0008483">
    <property type="term" value="F:transaminase activity"/>
    <property type="evidence" value="ECO:0007669"/>
    <property type="project" value="UniProtKB-KW"/>
</dbReference>
<comment type="subunit">
    <text evidence="3">Homodimer.</text>
</comment>
<comment type="similarity">
    <text evidence="2 7">Belongs to the class-I pyridoxal-phosphate-dependent aminotransferase family.</text>
</comment>
<evidence type="ECO:0000256" key="5">
    <source>
        <dbReference type="ARBA" id="ARBA00022679"/>
    </source>
</evidence>
<name>A0A0S1XA25_THEBA</name>
<evidence type="ECO:0000256" key="1">
    <source>
        <dbReference type="ARBA" id="ARBA00001933"/>
    </source>
</evidence>
<comment type="cofactor">
    <cofactor evidence="1 7">
        <name>pyridoxal 5'-phosphate</name>
        <dbReference type="ChEBI" id="CHEBI:597326"/>
    </cofactor>
</comment>
<dbReference type="CDD" id="cd00609">
    <property type="entry name" value="AAT_like"/>
    <property type="match status" value="1"/>
</dbReference>
<evidence type="ECO:0000313" key="10">
    <source>
        <dbReference type="Proteomes" id="UP000066042"/>
    </source>
</evidence>
<dbReference type="PROSITE" id="PS00105">
    <property type="entry name" value="AA_TRANSFER_CLASS_1"/>
    <property type="match status" value="1"/>
</dbReference>
<dbReference type="GO" id="GO:0006520">
    <property type="term" value="P:amino acid metabolic process"/>
    <property type="evidence" value="ECO:0007669"/>
    <property type="project" value="InterPro"/>
</dbReference>
<dbReference type="GO" id="GO:0030170">
    <property type="term" value="F:pyridoxal phosphate binding"/>
    <property type="evidence" value="ECO:0007669"/>
    <property type="project" value="InterPro"/>
</dbReference>
<dbReference type="EMBL" id="CP013050">
    <property type="protein sequence ID" value="ALM74645.1"/>
    <property type="molecule type" value="Genomic_DNA"/>
</dbReference>
<dbReference type="Pfam" id="PF00155">
    <property type="entry name" value="Aminotran_1_2"/>
    <property type="match status" value="1"/>
</dbReference>
<dbReference type="STRING" id="55802.TBCH5v1_0687"/>
<dbReference type="InterPro" id="IPR050596">
    <property type="entry name" value="AspAT/PAT-like"/>
</dbReference>
<dbReference type="PANTHER" id="PTHR46383:SF1">
    <property type="entry name" value="ASPARTATE AMINOTRANSFERASE"/>
    <property type="match status" value="1"/>
</dbReference>
<dbReference type="SUPFAM" id="SSF53383">
    <property type="entry name" value="PLP-dependent transferases"/>
    <property type="match status" value="1"/>
</dbReference>
<dbReference type="Gene3D" id="3.90.1150.10">
    <property type="entry name" value="Aspartate Aminotransferase, domain 1"/>
    <property type="match status" value="1"/>
</dbReference>
<dbReference type="PATRIC" id="fig|55802.8.peg.680"/>
<keyword evidence="5 7" id="KW-0808">Transferase</keyword>
<evidence type="ECO:0000256" key="2">
    <source>
        <dbReference type="ARBA" id="ARBA00007441"/>
    </source>
</evidence>
<reference evidence="9 10" key="1">
    <citation type="journal article" date="2016" name="Genome Announc.">
        <title>Complete genome sequence of the hyperthermophilic and piezophilic archaeon Thermococcus barophilus Ch5, capable of growth at the expense of hydrogenogenesis from carbon monoxide and formate.</title>
        <authorList>
            <person name="Oger P."/>
            <person name="Sokolova T.G."/>
            <person name="Kozhevnikova D.A."/>
            <person name="Taranov E.A."/>
            <person name="Vannier P."/>
            <person name="Lee H.S."/>
            <person name="Kwon K.K."/>
            <person name="Kang S.G."/>
            <person name="Lee J.H."/>
            <person name="Bonch-Osmolovskaya E.A."/>
            <person name="Lebedinsky A.V."/>
        </authorList>
    </citation>
    <scope>NUCLEOTIDE SEQUENCE [LARGE SCALE GENOMIC DNA]</scope>
    <source>
        <strain evidence="10">Ch5</strain>
    </source>
</reference>
<organism evidence="9 10">
    <name type="scientific">Thermococcus barophilus</name>
    <dbReference type="NCBI Taxonomy" id="55802"/>
    <lineage>
        <taxon>Archaea</taxon>
        <taxon>Methanobacteriati</taxon>
        <taxon>Methanobacteriota</taxon>
        <taxon>Thermococci</taxon>
        <taxon>Thermococcales</taxon>
        <taxon>Thermococcaceae</taxon>
        <taxon>Thermococcus</taxon>
    </lineage>
</organism>
<evidence type="ECO:0000256" key="6">
    <source>
        <dbReference type="ARBA" id="ARBA00022898"/>
    </source>
</evidence>
<dbReference type="InterPro" id="IPR015424">
    <property type="entry name" value="PyrdxlP-dep_Trfase"/>
</dbReference>
<dbReference type="InterPro" id="IPR004838">
    <property type="entry name" value="NHTrfase_class1_PyrdxlP-BS"/>
</dbReference>
<dbReference type="PANTHER" id="PTHR46383">
    <property type="entry name" value="ASPARTATE AMINOTRANSFERASE"/>
    <property type="match status" value="1"/>
</dbReference>
<feature type="domain" description="Aminotransferase class I/classII large" evidence="8">
    <location>
        <begin position="31"/>
        <end position="386"/>
    </location>
</feature>
<evidence type="ECO:0000256" key="3">
    <source>
        <dbReference type="ARBA" id="ARBA00011738"/>
    </source>
</evidence>
<protein>
    <recommendedName>
        <fullName evidence="7">Aminotransferase</fullName>
        <ecNumber evidence="7">2.6.1.-</ecNumber>
    </recommendedName>
</protein>
<dbReference type="InterPro" id="IPR015422">
    <property type="entry name" value="PyrdxlP-dep_Trfase_small"/>
</dbReference>
<dbReference type="Gene3D" id="3.40.640.10">
    <property type="entry name" value="Type I PLP-dependent aspartate aminotransferase-like (Major domain)"/>
    <property type="match status" value="1"/>
</dbReference>
<keyword evidence="6" id="KW-0663">Pyridoxal phosphate</keyword>
<dbReference type="InterPro" id="IPR015421">
    <property type="entry name" value="PyrdxlP-dep_Trfase_major"/>
</dbReference>
<evidence type="ECO:0000313" key="9">
    <source>
        <dbReference type="EMBL" id="ALM74645.1"/>
    </source>
</evidence>
<dbReference type="InterPro" id="IPR004839">
    <property type="entry name" value="Aminotransferase_I/II_large"/>
</dbReference>
<dbReference type="AlphaFoldDB" id="A0A0S1XA25"/>
<sequence>MMPMTLFSPLSEQLEPEGAFVYLNLAKRVPDVISFGIGQPDFKPPQEFVDAVSNALKEGILGYAPPLGYPELREKIAEYLNEKYGCDVRPEEVAVTVGAKSAVFMSLILLTHPGSEIILPDPGFPTYECTVRFAGGRPVFCPLRDENNFKMQAEDIESLITKYTRAILLNYPHNPTGAVLDEPELTEIIEIAKKNGLFIISDEIYEDYRYEGKHASVLQSSEWRDHCIYISGFSKTWAVPGFRLGILVANREIIEKIDILATNIYSCPPAPFQIAALKALDIGIEWFNEVRQDYDKRRRTVIRLLSKIFKIKCVEPKGAFYVFPEISPLLKDLGYKTDDELARAMLFEAKVLMLPGSAFPRTFGRNHLRISYVLPREKIEEGFERLAKWMEGK</sequence>
<evidence type="ECO:0000256" key="4">
    <source>
        <dbReference type="ARBA" id="ARBA00022576"/>
    </source>
</evidence>
<evidence type="ECO:0000259" key="8">
    <source>
        <dbReference type="Pfam" id="PF00155"/>
    </source>
</evidence>
<accession>A0A0S1XA25</accession>
<proteinExistence type="inferred from homology"/>
<gene>
    <name evidence="9" type="primary">aspC2</name>
    <name evidence="9" type="ORF">TBCH5v1_0687</name>
</gene>
<dbReference type="EC" id="2.6.1.-" evidence="7"/>
<dbReference type="Proteomes" id="UP000066042">
    <property type="component" value="Chromosome"/>
</dbReference>
<keyword evidence="4 7" id="KW-0032">Aminotransferase</keyword>